<dbReference type="InterPro" id="IPR012337">
    <property type="entry name" value="RNaseH-like_sf"/>
</dbReference>
<feature type="domain" description="RNase H type-1" evidence="12">
    <location>
        <begin position="173"/>
        <end position="306"/>
    </location>
</feature>
<dbReference type="EMBL" id="LSYV01000011">
    <property type="protein sequence ID" value="KXZ52094.1"/>
    <property type="molecule type" value="Genomic_DNA"/>
</dbReference>
<evidence type="ECO:0000256" key="10">
    <source>
        <dbReference type="ARBA" id="ARBA00022842"/>
    </source>
</evidence>
<evidence type="ECO:0000256" key="11">
    <source>
        <dbReference type="SAM" id="MobiDB-lite"/>
    </source>
</evidence>
<dbReference type="FunFam" id="3.30.420.10:FF:000076">
    <property type="entry name" value="RBR-type E3 ubiquitin transferase"/>
    <property type="match status" value="1"/>
</dbReference>
<dbReference type="InterPro" id="IPR036397">
    <property type="entry name" value="RNaseH_sf"/>
</dbReference>
<dbReference type="PANTHER" id="PTHR46387:SF2">
    <property type="entry name" value="RIBONUCLEASE HI"/>
    <property type="match status" value="1"/>
</dbReference>
<dbReference type="InterPro" id="IPR009027">
    <property type="entry name" value="Ribosomal_bL9/RNase_H1_N"/>
</dbReference>
<dbReference type="InterPro" id="IPR037056">
    <property type="entry name" value="RNase_H1_N_sf"/>
</dbReference>
<evidence type="ECO:0000256" key="7">
    <source>
        <dbReference type="ARBA" id="ARBA00022723"/>
    </source>
</evidence>
<name>A0A150GQM9_GONPE</name>
<keyword evidence="8" id="KW-0255">Endonuclease</keyword>
<dbReference type="GO" id="GO:0003676">
    <property type="term" value="F:nucleic acid binding"/>
    <property type="evidence" value="ECO:0007669"/>
    <property type="project" value="InterPro"/>
</dbReference>
<dbReference type="InterPro" id="IPR002156">
    <property type="entry name" value="RNaseH_domain"/>
</dbReference>
<keyword evidence="14" id="KW-1185">Reference proteome</keyword>
<dbReference type="Pfam" id="PF13456">
    <property type="entry name" value="RVT_3"/>
    <property type="match status" value="1"/>
</dbReference>
<evidence type="ECO:0000256" key="9">
    <source>
        <dbReference type="ARBA" id="ARBA00022801"/>
    </source>
</evidence>
<gene>
    <name evidence="13" type="ORF">GPECTOR_10g1117</name>
</gene>
<dbReference type="GO" id="GO:0004523">
    <property type="term" value="F:RNA-DNA hybrid ribonuclease activity"/>
    <property type="evidence" value="ECO:0007669"/>
    <property type="project" value="UniProtKB-EC"/>
</dbReference>
<comment type="function">
    <text evidence="2">Endonuclease that specifically degrades the RNA of RNA-DNA hybrids.</text>
</comment>
<evidence type="ECO:0000313" key="14">
    <source>
        <dbReference type="Proteomes" id="UP000075714"/>
    </source>
</evidence>
<evidence type="ECO:0000256" key="4">
    <source>
        <dbReference type="ARBA" id="ARBA00012180"/>
    </source>
</evidence>
<organism evidence="13 14">
    <name type="scientific">Gonium pectorale</name>
    <name type="common">Green alga</name>
    <dbReference type="NCBI Taxonomy" id="33097"/>
    <lineage>
        <taxon>Eukaryota</taxon>
        <taxon>Viridiplantae</taxon>
        <taxon>Chlorophyta</taxon>
        <taxon>core chlorophytes</taxon>
        <taxon>Chlorophyceae</taxon>
        <taxon>CS clade</taxon>
        <taxon>Chlamydomonadales</taxon>
        <taxon>Volvocaceae</taxon>
        <taxon>Gonium</taxon>
    </lineage>
</organism>
<feature type="compositionally biased region" description="Basic and acidic residues" evidence="11">
    <location>
        <begin position="61"/>
        <end position="74"/>
    </location>
</feature>
<dbReference type="STRING" id="33097.A0A150GQM9"/>
<dbReference type="Pfam" id="PF01693">
    <property type="entry name" value="Cauli_VI"/>
    <property type="match status" value="1"/>
</dbReference>
<evidence type="ECO:0000256" key="1">
    <source>
        <dbReference type="ARBA" id="ARBA00001946"/>
    </source>
</evidence>
<comment type="cofactor">
    <cofactor evidence="1">
        <name>Mg(2+)</name>
        <dbReference type="ChEBI" id="CHEBI:18420"/>
    </cofactor>
</comment>
<keyword evidence="6" id="KW-0540">Nuclease</keyword>
<dbReference type="Gene3D" id="3.30.420.10">
    <property type="entry name" value="Ribonuclease H-like superfamily/Ribonuclease H"/>
    <property type="match status" value="1"/>
</dbReference>
<proteinExistence type="inferred from homology"/>
<dbReference type="Proteomes" id="UP000075714">
    <property type="component" value="Unassembled WGS sequence"/>
</dbReference>
<dbReference type="InterPro" id="IPR011320">
    <property type="entry name" value="RNase_H1_N"/>
</dbReference>
<reference evidence="14" key="1">
    <citation type="journal article" date="2016" name="Nat. Commun.">
        <title>The Gonium pectorale genome demonstrates co-option of cell cycle regulation during the evolution of multicellularity.</title>
        <authorList>
            <person name="Hanschen E.R."/>
            <person name="Marriage T.N."/>
            <person name="Ferris P.J."/>
            <person name="Hamaji T."/>
            <person name="Toyoda A."/>
            <person name="Fujiyama A."/>
            <person name="Neme R."/>
            <person name="Noguchi H."/>
            <person name="Minakuchi Y."/>
            <person name="Suzuki M."/>
            <person name="Kawai-Toyooka H."/>
            <person name="Smith D.R."/>
            <person name="Sparks H."/>
            <person name="Anderson J."/>
            <person name="Bakaric R."/>
            <person name="Luria V."/>
            <person name="Karger A."/>
            <person name="Kirschner M.W."/>
            <person name="Durand P.M."/>
            <person name="Michod R.E."/>
            <person name="Nozaki H."/>
            <person name="Olson B.J."/>
        </authorList>
    </citation>
    <scope>NUCLEOTIDE SEQUENCE [LARGE SCALE GENOMIC DNA]</scope>
    <source>
        <strain evidence="14">NIES-2863</strain>
    </source>
</reference>
<dbReference type="PROSITE" id="PS50879">
    <property type="entry name" value="RNASE_H_1"/>
    <property type="match status" value="1"/>
</dbReference>
<comment type="similarity">
    <text evidence="3">Belongs to the RNase H family.</text>
</comment>
<protein>
    <recommendedName>
        <fullName evidence="5">Ribonuclease H</fullName>
        <ecNumber evidence="4">3.1.26.4</ecNumber>
    </recommendedName>
</protein>
<dbReference type="FunFam" id="3.40.970.10:FF:000002">
    <property type="entry name" value="Ribonuclease H"/>
    <property type="match status" value="1"/>
</dbReference>
<evidence type="ECO:0000256" key="8">
    <source>
        <dbReference type="ARBA" id="ARBA00022759"/>
    </source>
</evidence>
<dbReference type="SUPFAM" id="SSF55658">
    <property type="entry name" value="L9 N-domain-like"/>
    <property type="match status" value="1"/>
</dbReference>
<dbReference type="PANTHER" id="PTHR46387">
    <property type="entry name" value="POLYNUCLEOTIDYL TRANSFERASE, RIBONUCLEASE H-LIKE SUPERFAMILY PROTEIN"/>
    <property type="match status" value="1"/>
</dbReference>
<dbReference type="CDD" id="cd09279">
    <property type="entry name" value="RNase_HI_like"/>
    <property type="match status" value="1"/>
</dbReference>
<dbReference type="OrthoDB" id="2016287at2759"/>
<evidence type="ECO:0000256" key="2">
    <source>
        <dbReference type="ARBA" id="ARBA00004065"/>
    </source>
</evidence>
<evidence type="ECO:0000313" key="13">
    <source>
        <dbReference type="EMBL" id="KXZ52094.1"/>
    </source>
</evidence>
<comment type="caution">
    <text evidence="13">The sequence shown here is derived from an EMBL/GenBank/DDBJ whole genome shotgun (WGS) entry which is preliminary data.</text>
</comment>
<dbReference type="EC" id="3.1.26.4" evidence="4"/>
<dbReference type="GO" id="GO:0046872">
    <property type="term" value="F:metal ion binding"/>
    <property type="evidence" value="ECO:0007669"/>
    <property type="project" value="UniProtKB-KW"/>
</dbReference>
<evidence type="ECO:0000256" key="5">
    <source>
        <dbReference type="ARBA" id="ARBA00017721"/>
    </source>
</evidence>
<evidence type="ECO:0000256" key="3">
    <source>
        <dbReference type="ARBA" id="ARBA00005300"/>
    </source>
</evidence>
<feature type="region of interest" description="Disordered" evidence="11">
    <location>
        <begin position="33"/>
        <end position="101"/>
    </location>
</feature>
<keyword evidence="7" id="KW-0479">Metal-binding</keyword>
<sequence length="310" mass="33664">MGKWYAVRVGRRPGVYASWDEVKELVLGYPGAKHKSFKSRSEAEAYLDDGPSAGSSGGKRRRDDSDGGYDDGRHQPSRRSSYDDYPPAASARPAPRAVPLASRQPNVVQPYLGTLIVEASARYNVSSHGAQAYGRGVGTGVGNGGGGSRGSDRGCGSGRFDAKVEGPLQPIRGDILYQLEFDGAARGNPGEAGCGAVLRRESDGVVACRLRKYMGSPFTNNEAEYTALLEGLKMASRLGVRRLEIRGDSKLVVQQVLGQWRINKDHLATLCSKVQDELRQFAYTNVKHIPREWNSDADKLSNDAIDLAYR</sequence>
<dbReference type="AlphaFoldDB" id="A0A150GQM9"/>
<dbReference type="Gene3D" id="3.40.970.10">
    <property type="entry name" value="Ribonuclease H1, N-terminal domain"/>
    <property type="match status" value="1"/>
</dbReference>
<keyword evidence="9" id="KW-0378">Hydrolase</keyword>
<feature type="compositionally biased region" description="Low complexity" evidence="11">
    <location>
        <begin position="86"/>
        <end position="101"/>
    </location>
</feature>
<dbReference type="SUPFAM" id="SSF53098">
    <property type="entry name" value="Ribonuclease H-like"/>
    <property type="match status" value="1"/>
</dbReference>
<evidence type="ECO:0000256" key="6">
    <source>
        <dbReference type="ARBA" id="ARBA00022722"/>
    </source>
</evidence>
<accession>A0A150GQM9</accession>
<keyword evidence="10" id="KW-0460">Magnesium</keyword>
<evidence type="ECO:0000259" key="12">
    <source>
        <dbReference type="PROSITE" id="PS50879"/>
    </source>
</evidence>